<dbReference type="EMBL" id="CAICTM010000119">
    <property type="protein sequence ID" value="CAB9501849.1"/>
    <property type="molecule type" value="Genomic_DNA"/>
</dbReference>
<dbReference type="Proteomes" id="UP001153069">
    <property type="component" value="Unassembled WGS sequence"/>
</dbReference>
<evidence type="ECO:0000256" key="4">
    <source>
        <dbReference type="ARBA" id="ARBA00023136"/>
    </source>
</evidence>
<evidence type="ECO:0000256" key="3">
    <source>
        <dbReference type="ARBA" id="ARBA00022989"/>
    </source>
</evidence>
<evidence type="ECO:0000256" key="5">
    <source>
        <dbReference type="SAM" id="Phobius"/>
    </source>
</evidence>
<evidence type="ECO:0000313" key="6">
    <source>
        <dbReference type="EMBL" id="CAB9501849.1"/>
    </source>
</evidence>
<dbReference type="Gene3D" id="1.20.120.550">
    <property type="entry name" value="Membrane associated eicosanoid/glutathione metabolism-like domain"/>
    <property type="match status" value="1"/>
</dbReference>
<sequence length="139" mass="15073">MVLDMKSSHGAVVGFGLWTFGHIGVLAVYRTTLILKGDVAPNGFGPSRDDSSKSFIGRVGRSHANCTENFPLFLATVVLNTLTGGPDISSLSWYYVCARMGHSTSHCLGDTDIHATIRFLFFGTQIGLLGNMLYKTIKE</sequence>
<reference evidence="6" key="1">
    <citation type="submission" date="2020-06" db="EMBL/GenBank/DDBJ databases">
        <authorList>
            <consortium name="Plant Systems Biology data submission"/>
        </authorList>
    </citation>
    <scope>NUCLEOTIDE SEQUENCE</scope>
    <source>
        <strain evidence="6">D6</strain>
    </source>
</reference>
<dbReference type="Pfam" id="PF01124">
    <property type="entry name" value="MAPEG"/>
    <property type="match status" value="1"/>
</dbReference>
<dbReference type="GO" id="GO:0016020">
    <property type="term" value="C:membrane"/>
    <property type="evidence" value="ECO:0007669"/>
    <property type="project" value="UniProtKB-SubCell"/>
</dbReference>
<proteinExistence type="predicted"/>
<evidence type="ECO:0000256" key="1">
    <source>
        <dbReference type="ARBA" id="ARBA00004370"/>
    </source>
</evidence>
<gene>
    <name evidence="6" type="ORF">SEMRO_120_G058430.1</name>
</gene>
<keyword evidence="7" id="KW-1185">Reference proteome</keyword>
<feature type="transmembrane region" description="Helical" evidence="5">
    <location>
        <begin position="12"/>
        <end position="29"/>
    </location>
</feature>
<comment type="subcellular location">
    <subcellularLocation>
        <location evidence="1">Membrane</location>
    </subcellularLocation>
</comment>
<dbReference type="InterPro" id="IPR023352">
    <property type="entry name" value="MAPEG-like_dom_sf"/>
</dbReference>
<dbReference type="OrthoDB" id="10444292at2759"/>
<keyword evidence="2 5" id="KW-0812">Transmembrane</keyword>
<comment type="caution">
    <text evidence="6">The sequence shown here is derived from an EMBL/GenBank/DDBJ whole genome shotgun (WGS) entry which is preliminary data.</text>
</comment>
<protein>
    <submittedName>
        <fullName evidence="6">MAPEG family</fullName>
    </submittedName>
</protein>
<keyword evidence="4 5" id="KW-0472">Membrane</keyword>
<evidence type="ECO:0000256" key="2">
    <source>
        <dbReference type="ARBA" id="ARBA00022692"/>
    </source>
</evidence>
<dbReference type="AlphaFoldDB" id="A0A9N8DFS1"/>
<dbReference type="SUPFAM" id="SSF161084">
    <property type="entry name" value="MAPEG domain-like"/>
    <property type="match status" value="1"/>
</dbReference>
<evidence type="ECO:0000313" key="7">
    <source>
        <dbReference type="Proteomes" id="UP001153069"/>
    </source>
</evidence>
<name>A0A9N8DFS1_9STRA</name>
<accession>A0A9N8DFS1</accession>
<dbReference type="InterPro" id="IPR001129">
    <property type="entry name" value="Membr-assoc_MAPEG"/>
</dbReference>
<organism evidence="6 7">
    <name type="scientific">Seminavis robusta</name>
    <dbReference type="NCBI Taxonomy" id="568900"/>
    <lineage>
        <taxon>Eukaryota</taxon>
        <taxon>Sar</taxon>
        <taxon>Stramenopiles</taxon>
        <taxon>Ochrophyta</taxon>
        <taxon>Bacillariophyta</taxon>
        <taxon>Bacillariophyceae</taxon>
        <taxon>Bacillariophycidae</taxon>
        <taxon>Naviculales</taxon>
        <taxon>Naviculaceae</taxon>
        <taxon>Seminavis</taxon>
    </lineage>
</organism>
<keyword evidence="3 5" id="KW-1133">Transmembrane helix</keyword>